<sequence length="277" mass="28679">TGSRRLRSRETRGGRGVPPSAAKSNSPSLAASLAGYLENREPQGPAMHKGAPPQHGQRSHVRSLENQRTERSRTPPRVPRRPCRPPSTHRSRTAAGAAAPPPPPPGRTKKKAPKSAASARADQKKKAPKSPLPHPPAGPPVAAADRPLRYGGSAPLLRHGTERHPTAAPAAAAAAHAGRKIGRPNPPPPPAPTKTMRAQIPPASPACGTARLRRGSAAVRRPTAGVAAAAGARAGRKQARPNPPRPTRPPHRPSPPRIRRCGAGVATRCSTAAPSGA</sequence>
<name>A0A1X6P3I7_PORUM</name>
<evidence type="ECO:0000256" key="1">
    <source>
        <dbReference type="SAM" id="MobiDB-lite"/>
    </source>
</evidence>
<feature type="compositionally biased region" description="Low complexity" evidence="1">
    <location>
        <begin position="167"/>
        <end position="176"/>
    </location>
</feature>
<feature type="compositionally biased region" description="Basic residues" evidence="1">
    <location>
        <begin position="78"/>
        <end position="92"/>
    </location>
</feature>
<organism evidence="2 3">
    <name type="scientific">Porphyra umbilicalis</name>
    <name type="common">Purple laver</name>
    <name type="synonym">Red alga</name>
    <dbReference type="NCBI Taxonomy" id="2786"/>
    <lineage>
        <taxon>Eukaryota</taxon>
        <taxon>Rhodophyta</taxon>
        <taxon>Bangiophyceae</taxon>
        <taxon>Bangiales</taxon>
        <taxon>Bangiaceae</taxon>
        <taxon>Porphyra</taxon>
    </lineage>
</organism>
<feature type="compositionally biased region" description="Low complexity" evidence="1">
    <location>
        <begin position="217"/>
        <end position="233"/>
    </location>
</feature>
<dbReference type="Proteomes" id="UP000218209">
    <property type="component" value="Unassembled WGS sequence"/>
</dbReference>
<dbReference type="EMBL" id="KV918903">
    <property type="protein sequence ID" value="OSX75441.1"/>
    <property type="molecule type" value="Genomic_DNA"/>
</dbReference>
<feature type="non-terminal residue" evidence="2">
    <location>
        <position position="1"/>
    </location>
</feature>
<reference evidence="2 3" key="1">
    <citation type="submission" date="2017-03" db="EMBL/GenBank/DDBJ databases">
        <title>WGS assembly of Porphyra umbilicalis.</title>
        <authorList>
            <person name="Brawley S.H."/>
            <person name="Blouin N.A."/>
            <person name="Ficko-Blean E."/>
            <person name="Wheeler G.L."/>
            <person name="Lohr M."/>
            <person name="Goodson H.V."/>
            <person name="Jenkins J.W."/>
            <person name="Blaby-Haas C.E."/>
            <person name="Helliwell K.E."/>
            <person name="Chan C."/>
            <person name="Marriage T."/>
            <person name="Bhattacharya D."/>
            <person name="Klein A.S."/>
            <person name="Badis Y."/>
            <person name="Brodie J."/>
            <person name="Cao Y."/>
            <person name="Collen J."/>
            <person name="Dittami S.M."/>
            <person name="Gachon C.M."/>
            <person name="Green B.R."/>
            <person name="Karpowicz S."/>
            <person name="Kim J.W."/>
            <person name="Kudahl U."/>
            <person name="Lin S."/>
            <person name="Michel G."/>
            <person name="Mittag M."/>
            <person name="Olson B.J."/>
            <person name="Pangilinan J."/>
            <person name="Peng Y."/>
            <person name="Qiu H."/>
            <person name="Shu S."/>
            <person name="Singer J.T."/>
            <person name="Smith A.G."/>
            <person name="Sprecher B.N."/>
            <person name="Wagner V."/>
            <person name="Wang W."/>
            <person name="Wang Z.-Y."/>
            <person name="Yan J."/>
            <person name="Yarish C."/>
            <person name="Zoeuner-Riek S."/>
            <person name="Zhuang Y."/>
            <person name="Zou Y."/>
            <person name="Lindquist E.A."/>
            <person name="Grimwood J."/>
            <person name="Barry K."/>
            <person name="Rokhsar D.S."/>
            <person name="Schmutz J."/>
            <person name="Stiller J.W."/>
            <person name="Grossman A.R."/>
            <person name="Prochnik S.E."/>
        </authorList>
    </citation>
    <scope>NUCLEOTIDE SEQUENCE [LARGE SCALE GENOMIC DNA]</scope>
    <source>
        <strain evidence="2">4086291</strain>
    </source>
</reference>
<dbReference type="AlphaFoldDB" id="A0A1X6P3I7"/>
<feature type="compositionally biased region" description="Pro residues" evidence="1">
    <location>
        <begin position="241"/>
        <end position="256"/>
    </location>
</feature>
<evidence type="ECO:0000313" key="2">
    <source>
        <dbReference type="EMBL" id="OSX75441.1"/>
    </source>
</evidence>
<feature type="region of interest" description="Disordered" evidence="1">
    <location>
        <begin position="1"/>
        <end position="277"/>
    </location>
</feature>
<gene>
    <name evidence="2" type="ORF">BU14_0236s0004</name>
</gene>
<proteinExistence type="predicted"/>
<feature type="compositionally biased region" description="Polar residues" evidence="1">
    <location>
        <begin position="268"/>
        <end position="277"/>
    </location>
</feature>
<feature type="compositionally biased region" description="Basic and acidic residues" evidence="1">
    <location>
        <begin position="62"/>
        <end position="73"/>
    </location>
</feature>
<protein>
    <submittedName>
        <fullName evidence="2">Uncharacterized protein</fullName>
    </submittedName>
</protein>
<accession>A0A1X6P3I7</accession>
<keyword evidence="3" id="KW-1185">Reference proteome</keyword>
<evidence type="ECO:0000313" key="3">
    <source>
        <dbReference type="Proteomes" id="UP000218209"/>
    </source>
</evidence>
<feature type="compositionally biased region" description="Pro residues" evidence="1">
    <location>
        <begin position="130"/>
        <end position="139"/>
    </location>
</feature>